<keyword evidence="1" id="KW-0732">Signal</keyword>
<dbReference type="EMBL" id="DUZY01000002">
    <property type="protein sequence ID" value="DAD30187.1"/>
    <property type="molecule type" value="Genomic_DNA"/>
</dbReference>
<dbReference type="Proteomes" id="UP000607653">
    <property type="component" value="Unassembled WGS sequence"/>
</dbReference>
<dbReference type="AlphaFoldDB" id="A0A822YCJ3"/>
<name>A0A822YCJ3_NELNU</name>
<accession>A0A822YCJ3</accession>
<feature type="signal peptide" evidence="1">
    <location>
        <begin position="1"/>
        <end position="23"/>
    </location>
</feature>
<gene>
    <name evidence="2" type="ORF">HUJ06_031655</name>
</gene>
<evidence type="ECO:0000313" key="3">
    <source>
        <dbReference type="Proteomes" id="UP000607653"/>
    </source>
</evidence>
<reference evidence="2 3" key="1">
    <citation type="journal article" date="2020" name="Mol. Biol. Evol.">
        <title>Distinct Expression and Methylation Patterns for Genes with Different Fates following a Single Whole-Genome Duplication in Flowering Plants.</title>
        <authorList>
            <person name="Shi T."/>
            <person name="Rahmani R.S."/>
            <person name="Gugger P.F."/>
            <person name="Wang M."/>
            <person name="Li H."/>
            <person name="Zhang Y."/>
            <person name="Li Z."/>
            <person name="Wang Q."/>
            <person name="Van de Peer Y."/>
            <person name="Marchal K."/>
            <person name="Chen J."/>
        </authorList>
    </citation>
    <scope>NUCLEOTIDE SEQUENCE [LARGE SCALE GENOMIC DNA]</scope>
    <source>
        <tissue evidence="2">Leaf</tissue>
    </source>
</reference>
<evidence type="ECO:0000313" key="2">
    <source>
        <dbReference type="EMBL" id="DAD30187.1"/>
    </source>
</evidence>
<comment type="caution">
    <text evidence="2">The sequence shown here is derived from an EMBL/GenBank/DDBJ whole genome shotgun (WGS) entry which is preliminary data.</text>
</comment>
<feature type="chain" id="PRO_5032946208" evidence="1">
    <location>
        <begin position="24"/>
        <end position="83"/>
    </location>
</feature>
<evidence type="ECO:0000256" key="1">
    <source>
        <dbReference type="SAM" id="SignalP"/>
    </source>
</evidence>
<proteinExistence type="predicted"/>
<protein>
    <submittedName>
        <fullName evidence="2">Uncharacterized protein</fullName>
    </submittedName>
</protein>
<sequence>MSTCSYLLRICLVNGLCFQDAAGDDEKLKSCCSKLQMTVMKPFVSIAQPGSAFLRDGCSGLAAFMHSSYGFCNHGNEGGCPFD</sequence>
<keyword evidence="3" id="KW-1185">Reference proteome</keyword>
<organism evidence="2 3">
    <name type="scientific">Nelumbo nucifera</name>
    <name type="common">Sacred lotus</name>
    <dbReference type="NCBI Taxonomy" id="4432"/>
    <lineage>
        <taxon>Eukaryota</taxon>
        <taxon>Viridiplantae</taxon>
        <taxon>Streptophyta</taxon>
        <taxon>Embryophyta</taxon>
        <taxon>Tracheophyta</taxon>
        <taxon>Spermatophyta</taxon>
        <taxon>Magnoliopsida</taxon>
        <taxon>Proteales</taxon>
        <taxon>Nelumbonaceae</taxon>
        <taxon>Nelumbo</taxon>
    </lineage>
</organism>